<evidence type="ECO:0000256" key="2">
    <source>
        <dbReference type="SAM" id="MobiDB-lite"/>
    </source>
</evidence>
<accession>A0ABQ5K026</accession>
<feature type="compositionally biased region" description="Acidic residues" evidence="2">
    <location>
        <begin position="1010"/>
        <end position="1026"/>
    </location>
</feature>
<dbReference type="PANTHER" id="PTHR23084:SF263">
    <property type="entry name" value="MORN REPEAT-CONTAINING PROTEIN 1"/>
    <property type="match status" value="1"/>
</dbReference>
<dbReference type="EMBL" id="BQXS01012504">
    <property type="protein sequence ID" value="GKT24078.1"/>
    <property type="molecule type" value="Genomic_DNA"/>
</dbReference>
<reference evidence="3" key="1">
    <citation type="submission" date="2022-03" db="EMBL/GenBank/DDBJ databases">
        <title>Draft genome sequence of Aduncisulcus paluster, a free-living microaerophilic Fornicata.</title>
        <authorList>
            <person name="Yuyama I."/>
            <person name="Kume K."/>
            <person name="Tamura T."/>
            <person name="Inagaki Y."/>
            <person name="Hashimoto T."/>
        </authorList>
    </citation>
    <scope>NUCLEOTIDE SEQUENCE</scope>
    <source>
        <strain evidence="3">NY0171</strain>
    </source>
</reference>
<name>A0ABQ5K026_9EUKA</name>
<proteinExistence type="predicted"/>
<protein>
    <recommendedName>
        <fullName evidence="5">MORN repeat-containing protein</fullName>
    </recommendedName>
</protein>
<evidence type="ECO:0000256" key="1">
    <source>
        <dbReference type="ARBA" id="ARBA00022737"/>
    </source>
</evidence>
<evidence type="ECO:0000313" key="4">
    <source>
        <dbReference type="Proteomes" id="UP001057375"/>
    </source>
</evidence>
<dbReference type="SUPFAM" id="SSF82185">
    <property type="entry name" value="Histone H3 K4-specific methyltransferase SET7/9 N-terminal domain"/>
    <property type="match status" value="6"/>
</dbReference>
<evidence type="ECO:0000313" key="3">
    <source>
        <dbReference type="EMBL" id="GKT24078.1"/>
    </source>
</evidence>
<organism evidence="3 4">
    <name type="scientific">Aduncisulcus paluster</name>
    <dbReference type="NCBI Taxonomy" id="2918883"/>
    <lineage>
        <taxon>Eukaryota</taxon>
        <taxon>Metamonada</taxon>
        <taxon>Carpediemonas-like organisms</taxon>
        <taxon>Aduncisulcus</taxon>
    </lineage>
</organism>
<dbReference type="Proteomes" id="UP001057375">
    <property type="component" value="Unassembled WGS sequence"/>
</dbReference>
<feature type="compositionally biased region" description="Basic and acidic residues" evidence="2">
    <location>
        <begin position="975"/>
        <end position="1008"/>
    </location>
</feature>
<feature type="compositionally biased region" description="Low complexity" evidence="2">
    <location>
        <begin position="454"/>
        <end position="465"/>
    </location>
</feature>
<dbReference type="Gene3D" id="2.20.110.10">
    <property type="entry name" value="Histone H3 K4-specific methyltransferase SET7/9 N-terminal domain"/>
    <property type="match status" value="5"/>
</dbReference>
<sequence length="1041" mass="114163">MKIVKYINGNRYSGSIFKGMMHGEGQYTWKDGSVYEGTFKDGYMHGYGRKKWIDGHIYEGFWHKDRQSGDGTLQYPDGTIYRGKWQSGLPHGTGERTYSNGCGYYGEFIDGHEHGTGRFVSPHGWSYEGSFFNGYFSGKGTLRYGNGRVYSGSWNRSVYEGYGRLTLDNGSVFEGDFFNGQPHGYGIHLTEHGCVYIGMFEQGQYHGKGKYIWESGIEYEGEWEHSNIHGKGTIRYPMFEGSAVEEVKKDFLSTTTNLTSSTLASLSQLLSSVRSSLTITCRFDHGKIDGQIVKRYYSRPIDTSDHTEEEHSMETQPQTTGGATDGMATVGIGQPSSSSSSSSSSPSSFLQYTGESLGGIPDGVGTVSWDNGREYNGEIHQGKITGSGEMHFIANVIVNMPPSKWAQVELAKYQYQMKKHIAQQRKTSRSLSASSRTIRMPRLNYTMPVKPVMSSSSARSSQSSSLRIPMPPTTPKRTLSASYSRKRKTTPRSNSSRPPPTSKDSSSFVISGSSQSFSKESMQPSSITRLLMHEKTSSASLSSLSSTLHALLVTLAEPHTKTVPLECRYVGTFLDGRFHGAGTLHVGQSIYKGEWSLGMYHGKGLWMCVDGGLGGEEVKGCEEQVVHGGTAGKKSIRVVLVKLKKKKEKKKKPSRGKGVILPVRQSISAHRTFDISNMTHMAASQSHVAQFSSLPAGGHVASPPRSFSPHSPLYSHASSSFMGPSGSVISSPSVRQSSSTHGFHHSIPASASAALSVNSFSSPHFYSPSALAHFLGSPQVTGASGGSSMSAIPSDLLAKFQCVYEGEFVEGLASGIGTLTWPKDGRDINGQFVAGDVEGKATFNRYRSNIHACSYTGMWRLSRPSGSGIYEWPNLKIVYNGEFKGGKFWGRGRLERPGFEYVGEFRYGKQHGDGVLKSQDITLAGQWREGDIVDYVDDCGVIALSKGVGDGGMLSLGKLVQEDEEERKRRAAAAIKKEADEKMKREIEEEREKNARKKDEKHDGKSGDVSDFDDFFEFDELGDGDEPYGIRQADSLGLFDD</sequence>
<comment type="caution">
    <text evidence="3">The sequence shown here is derived from an EMBL/GenBank/DDBJ whole genome shotgun (WGS) entry which is preliminary data.</text>
</comment>
<feature type="region of interest" description="Disordered" evidence="2">
    <location>
        <begin position="973"/>
        <end position="1041"/>
    </location>
</feature>
<feature type="region of interest" description="Disordered" evidence="2">
    <location>
        <begin position="421"/>
        <end position="521"/>
    </location>
</feature>
<feature type="compositionally biased region" description="Basic and acidic residues" evidence="2">
    <location>
        <begin position="304"/>
        <end position="313"/>
    </location>
</feature>
<feature type="compositionally biased region" description="Low complexity" evidence="2">
    <location>
        <begin position="491"/>
        <end position="518"/>
    </location>
</feature>
<dbReference type="Pfam" id="PF02493">
    <property type="entry name" value="MORN"/>
    <property type="match status" value="18"/>
</dbReference>
<gene>
    <name evidence="3" type="ORF">ADUPG1_012620</name>
</gene>
<feature type="compositionally biased region" description="Low complexity" evidence="2">
    <location>
        <begin position="335"/>
        <end position="348"/>
    </location>
</feature>
<feature type="region of interest" description="Disordered" evidence="2">
    <location>
        <begin position="304"/>
        <end position="355"/>
    </location>
</feature>
<evidence type="ECO:0008006" key="5">
    <source>
        <dbReference type="Google" id="ProtNLM"/>
    </source>
</evidence>
<keyword evidence="4" id="KW-1185">Reference proteome</keyword>
<dbReference type="PANTHER" id="PTHR23084">
    <property type="entry name" value="PHOSPHATIDYLINOSITOL-4-PHOSPHATE 5-KINASE RELATED"/>
    <property type="match status" value="1"/>
</dbReference>
<dbReference type="InterPro" id="IPR003409">
    <property type="entry name" value="MORN"/>
</dbReference>
<keyword evidence="1" id="KW-0677">Repeat</keyword>
<dbReference type="SMART" id="SM00698">
    <property type="entry name" value="MORN"/>
    <property type="match status" value="18"/>
</dbReference>